<dbReference type="InterPro" id="IPR050595">
    <property type="entry name" value="Bact_response_regulator"/>
</dbReference>
<feature type="modified residue" description="4-aspartylphosphate" evidence="2">
    <location>
        <position position="62"/>
    </location>
</feature>
<dbReference type="Pfam" id="PF08663">
    <property type="entry name" value="HalX"/>
    <property type="match status" value="1"/>
</dbReference>
<gene>
    <name evidence="4" type="ORF">GCM10009017_23190</name>
</gene>
<protein>
    <submittedName>
        <fullName evidence="4">DNA-binding protein</fullName>
    </submittedName>
</protein>
<keyword evidence="5" id="KW-1185">Reference proteome</keyword>
<dbReference type="PANTHER" id="PTHR44591:SF3">
    <property type="entry name" value="RESPONSE REGULATORY DOMAIN-CONTAINING PROTEIN"/>
    <property type="match status" value="1"/>
</dbReference>
<dbReference type="CDD" id="cd00156">
    <property type="entry name" value="REC"/>
    <property type="match status" value="1"/>
</dbReference>
<dbReference type="Proteomes" id="UP000614609">
    <property type="component" value="Unassembled WGS sequence"/>
</dbReference>
<feature type="domain" description="Response regulatory" evidence="3">
    <location>
        <begin position="15"/>
        <end position="124"/>
    </location>
</feature>
<dbReference type="InterPro" id="IPR013971">
    <property type="entry name" value="HalX_domain"/>
</dbReference>
<dbReference type="PROSITE" id="PS50110">
    <property type="entry name" value="RESPONSE_REGULATORY"/>
    <property type="match status" value="1"/>
</dbReference>
<name>A0A830G2N5_9EURY</name>
<reference evidence="4" key="1">
    <citation type="journal article" date="2014" name="Int. J. Syst. Evol. Microbiol.">
        <title>Complete genome sequence of Corynebacterium casei LMG S-19264T (=DSM 44701T), isolated from a smear-ripened cheese.</title>
        <authorList>
            <consortium name="US DOE Joint Genome Institute (JGI-PGF)"/>
            <person name="Walter F."/>
            <person name="Albersmeier A."/>
            <person name="Kalinowski J."/>
            <person name="Ruckert C."/>
        </authorList>
    </citation>
    <scope>NUCLEOTIDE SEQUENCE</scope>
    <source>
        <strain evidence="4">JCM 16108</strain>
    </source>
</reference>
<dbReference type="GO" id="GO:0000160">
    <property type="term" value="P:phosphorelay signal transduction system"/>
    <property type="evidence" value="ECO:0007669"/>
    <property type="project" value="InterPro"/>
</dbReference>
<dbReference type="AlphaFoldDB" id="A0A830G2N5"/>
<evidence type="ECO:0000313" key="4">
    <source>
        <dbReference type="EMBL" id="GGM72567.1"/>
    </source>
</evidence>
<dbReference type="SUPFAM" id="SSF52172">
    <property type="entry name" value="CheY-like"/>
    <property type="match status" value="1"/>
</dbReference>
<keyword evidence="4" id="KW-0238">DNA-binding</keyword>
<evidence type="ECO:0000256" key="2">
    <source>
        <dbReference type="PROSITE-ProRule" id="PRU00169"/>
    </source>
</evidence>
<reference evidence="4" key="2">
    <citation type="submission" date="2020-09" db="EMBL/GenBank/DDBJ databases">
        <authorList>
            <person name="Sun Q."/>
            <person name="Ohkuma M."/>
        </authorList>
    </citation>
    <scope>NUCLEOTIDE SEQUENCE</scope>
    <source>
        <strain evidence="4">JCM 16108</strain>
    </source>
</reference>
<dbReference type="GO" id="GO:0003677">
    <property type="term" value="F:DNA binding"/>
    <property type="evidence" value="ECO:0007669"/>
    <property type="project" value="UniProtKB-KW"/>
</dbReference>
<proteinExistence type="predicted"/>
<evidence type="ECO:0000313" key="5">
    <source>
        <dbReference type="Proteomes" id="UP000614609"/>
    </source>
</evidence>
<evidence type="ECO:0000259" key="3">
    <source>
        <dbReference type="PROSITE" id="PS50110"/>
    </source>
</evidence>
<dbReference type="InterPro" id="IPR011006">
    <property type="entry name" value="CheY-like_superfamily"/>
</dbReference>
<evidence type="ECO:0000256" key="1">
    <source>
        <dbReference type="ARBA" id="ARBA00022553"/>
    </source>
</evidence>
<accession>A0A830G2N5</accession>
<comment type="caution">
    <text evidence="4">The sequence shown here is derived from an EMBL/GenBank/DDBJ whole genome shotgun (WGS) entry which is preliminary data.</text>
</comment>
<keyword evidence="1 2" id="KW-0597">Phosphoprotein</keyword>
<organism evidence="4 5">
    <name type="scientific">Halarchaeum rubridurum</name>
    <dbReference type="NCBI Taxonomy" id="489911"/>
    <lineage>
        <taxon>Archaea</taxon>
        <taxon>Methanobacteriati</taxon>
        <taxon>Methanobacteriota</taxon>
        <taxon>Stenosarchaea group</taxon>
        <taxon>Halobacteria</taxon>
        <taxon>Halobacteriales</taxon>
        <taxon>Halobacteriaceae</taxon>
    </lineage>
</organism>
<dbReference type="PANTHER" id="PTHR44591">
    <property type="entry name" value="STRESS RESPONSE REGULATOR PROTEIN 1"/>
    <property type="match status" value="1"/>
</dbReference>
<dbReference type="EMBL" id="BMOO01000005">
    <property type="protein sequence ID" value="GGM72567.1"/>
    <property type="molecule type" value="Genomic_DNA"/>
</dbReference>
<dbReference type="SMART" id="SM00448">
    <property type="entry name" value="REC"/>
    <property type="match status" value="1"/>
</dbReference>
<dbReference type="Gene3D" id="3.40.50.2300">
    <property type="match status" value="1"/>
</dbReference>
<sequence length="192" mass="21549">MAVTADSSYRPADPTVLAVDDLEEYLQLYEAQLGDDYRVRTASNAPDALDVVDDDVDVVLLDRDMPEMSGDEALSRIREAGHDCRVAMVTAVEPDRDIVDMGFDAYLVKPVSRDRLRGTVERLLRRTRYDDELAELYDLCAKRATLAGPEADEAAREDLVAEIGERRRALDAVAAEFTPDDYRATFRDIPDF</sequence>
<dbReference type="InterPro" id="IPR001789">
    <property type="entry name" value="Sig_transdc_resp-reg_receiver"/>
</dbReference>
<dbReference type="Pfam" id="PF00072">
    <property type="entry name" value="Response_reg"/>
    <property type="match status" value="1"/>
</dbReference>